<dbReference type="SUPFAM" id="SSF53187">
    <property type="entry name" value="Zn-dependent exopeptidases"/>
    <property type="match status" value="1"/>
</dbReference>
<dbReference type="EMBL" id="FOIM01000010">
    <property type="protein sequence ID" value="SET65419.1"/>
    <property type="molecule type" value="Genomic_DNA"/>
</dbReference>
<dbReference type="Proteomes" id="UP000198508">
    <property type="component" value="Unassembled WGS sequence"/>
</dbReference>
<feature type="binding site" evidence="3">
    <location>
        <position position="125"/>
    </location>
    <ligand>
        <name>Zn(2+)</name>
        <dbReference type="ChEBI" id="CHEBI:29105"/>
        <label>2</label>
    </ligand>
</feature>
<evidence type="ECO:0000256" key="3">
    <source>
        <dbReference type="PIRSR" id="PIRSR001235-1"/>
    </source>
</evidence>
<dbReference type="InterPro" id="IPR002933">
    <property type="entry name" value="Peptidase_M20"/>
</dbReference>
<dbReference type="PANTHER" id="PTHR32494:SF5">
    <property type="entry name" value="ALLANTOATE AMIDOHYDROLASE"/>
    <property type="match status" value="1"/>
</dbReference>
<gene>
    <name evidence="4" type="ORF">SAMN05216313_110111</name>
</gene>
<dbReference type="Pfam" id="PF01546">
    <property type="entry name" value="Peptidase_M20"/>
    <property type="match status" value="1"/>
</dbReference>
<evidence type="ECO:0000313" key="5">
    <source>
        <dbReference type="Proteomes" id="UP000198508"/>
    </source>
</evidence>
<dbReference type="GO" id="GO:0016813">
    <property type="term" value="F:hydrolase activity, acting on carbon-nitrogen (but not peptide) bonds, in linear amidines"/>
    <property type="evidence" value="ECO:0007669"/>
    <property type="project" value="InterPro"/>
</dbReference>
<reference evidence="5" key="1">
    <citation type="submission" date="2016-10" db="EMBL/GenBank/DDBJ databases">
        <authorList>
            <person name="Varghese N."/>
            <person name="Submissions S."/>
        </authorList>
    </citation>
    <scope>NUCLEOTIDE SEQUENCE [LARGE SCALE GENOMIC DNA]</scope>
    <source>
        <strain evidence="5">NLAE-zl-G277</strain>
    </source>
</reference>
<dbReference type="GO" id="GO:0046872">
    <property type="term" value="F:metal ion binding"/>
    <property type="evidence" value="ECO:0007669"/>
    <property type="project" value="UniProtKB-KW"/>
</dbReference>
<sequence>MRINRERLWTRLQSLGGVGSDPQGGVSRFAWTPEYREACRILMGWMEEAGLTVRMDGVGNILGRMEGKHDLPAILTGSHFDTVPNGGRFDGMAGVMAALELLTTLHESGYIPERPIEMVAFVNEEASQFLGGTFGSKAMCGVLPSDYTRTCLHRYTGQPLREAMLEFDMNLDPDHIEKSRINPCDYLAFLELHIEQGKYLLNQDLPLAVITSVAGIRQFYITLKGVSAHAGGMAMEDRHDTLMAAAAIACEVERLALCSGSNTRGTVGYIQSHPAEHNIIADESVIPVDYREDDDAIWADYYDKLIHFVEEECAKRGLEYTIRTTIDLRPAHCHPQLIKIMEEEAASLEIPHTQMVSYPCHDSVNFERIMPMGMIFLRSSNGGLSHCPQEYTTPEDMEAGTNLLLNTILKLSKTENLD</sequence>
<dbReference type="CDD" id="cd03884">
    <property type="entry name" value="M20_bAS"/>
    <property type="match status" value="1"/>
</dbReference>
<dbReference type="InterPro" id="IPR010158">
    <property type="entry name" value="Amidase_Cbmase"/>
</dbReference>
<feature type="binding site" evidence="3">
    <location>
        <position position="79"/>
    </location>
    <ligand>
        <name>Zn(2+)</name>
        <dbReference type="ChEBI" id="CHEBI:29105"/>
        <label>1</label>
    </ligand>
</feature>
<feature type="binding site" evidence="3">
    <location>
        <position position="193"/>
    </location>
    <ligand>
        <name>Zn(2+)</name>
        <dbReference type="ChEBI" id="CHEBI:29105"/>
        <label>1</label>
    </ligand>
</feature>
<comment type="cofactor">
    <cofactor evidence="3">
        <name>Zn(2+)</name>
        <dbReference type="ChEBI" id="CHEBI:29105"/>
    </cofactor>
    <text evidence="3">Binds 2 Zn(2+) ions per subunit.</text>
</comment>
<feature type="binding site" evidence="3">
    <location>
        <position position="90"/>
    </location>
    <ligand>
        <name>Zn(2+)</name>
        <dbReference type="ChEBI" id="CHEBI:29105"/>
        <label>2</label>
    </ligand>
</feature>
<dbReference type="Gene3D" id="3.30.70.360">
    <property type="match status" value="1"/>
</dbReference>
<keyword evidence="2" id="KW-0378">Hydrolase</keyword>
<dbReference type="GeneID" id="93280861"/>
<keyword evidence="3" id="KW-0862">Zinc</keyword>
<dbReference type="InterPro" id="IPR036264">
    <property type="entry name" value="Bact_exopeptidase_dim_dom"/>
</dbReference>
<dbReference type="SUPFAM" id="SSF55031">
    <property type="entry name" value="Bacterial exopeptidase dimerisation domain"/>
    <property type="match status" value="1"/>
</dbReference>
<organism evidence="4 5">
    <name type="scientific">Enterocloster lavalensis</name>
    <dbReference type="NCBI Taxonomy" id="460384"/>
    <lineage>
        <taxon>Bacteria</taxon>
        <taxon>Bacillati</taxon>
        <taxon>Bacillota</taxon>
        <taxon>Clostridia</taxon>
        <taxon>Lachnospirales</taxon>
        <taxon>Lachnospiraceae</taxon>
        <taxon>Enterocloster</taxon>
    </lineage>
</organism>
<dbReference type="AlphaFoldDB" id="A0A1I0G3V8"/>
<dbReference type="STRING" id="460384.SAMN05216313_110111"/>
<evidence type="ECO:0000256" key="1">
    <source>
        <dbReference type="ARBA" id="ARBA00006153"/>
    </source>
</evidence>
<feature type="binding site" evidence="3">
    <location>
        <position position="386"/>
    </location>
    <ligand>
        <name>Zn(2+)</name>
        <dbReference type="ChEBI" id="CHEBI:29105"/>
        <label>2</label>
    </ligand>
</feature>
<dbReference type="RefSeq" id="WP_092363597.1">
    <property type="nucleotide sequence ID" value="NZ_DAINWJ010000086.1"/>
</dbReference>
<dbReference type="PIRSF" id="PIRSF001235">
    <property type="entry name" value="Amidase_carbamoylase"/>
    <property type="match status" value="1"/>
</dbReference>
<protein>
    <submittedName>
        <fullName evidence="4">Allantoate deiminase</fullName>
    </submittedName>
</protein>
<evidence type="ECO:0000256" key="2">
    <source>
        <dbReference type="ARBA" id="ARBA00022801"/>
    </source>
</evidence>
<name>A0A1I0G3V8_9FIRM</name>
<proteinExistence type="inferred from homology"/>
<feature type="binding site" evidence="3">
    <location>
        <position position="90"/>
    </location>
    <ligand>
        <name>Zn(2+)</name>
        <dbReference type="ChEBI" id="CHEBI:29105"/>
        <label>1</label>
    </ligand>
</feature>
<dbReference type="Gene3D" id="3.40.630.10">
    <property type="entry name" value="Zn peptidases"/>
    <property type="match status" value="1"/>
</dbReference>
<dbReference type="PANTHER" id="PTHR32494">
    <property type="entry name" value="ALLANTOATE DEIMINASE-RELATED"/>
    <property type="match status" value="1"/>
</dbReference>
<accession>A0A1I0G3V8</accession>
<keyword evidence="3" id="KW-0479">Metal-binding</keyword>
<dbReference type="NCBIfam" id="TIGR01879">
    <property type="entry name" value="hydantase"/>
    <property type="match status" value="1"/>
</dbReference>
<evidence type="ECO:0000313" key="4">
    <source>
        <dbReference type="EMBL" id="SET65419.1"/>
    </source>
</evidence>
<keyword evidence="5" id="KW-1185">Reference proteome</keyword>
<comment type="similarity">
    <text evidence="1">Belongs to the peptidase M20 family.</text>
</comment>